<keyword evidence="3" id="KW-1185">Reference proteome</keyword>
<dbReference type="PANTHER" id="PTHR33710:SF77">
    <property type="entry name" value="DNASE I-LIKE SUPERFAMILY PROTEIN"/>
    <property type="match status" value="1"/>
</dbReference>
<proteinExistence type="predicted"/>
<reference evidence="2 3" key="1">
    <citation type="journal article" date="2024" name="G3 (Bethesda)">
        <title>Genome assembly of Hibiscus sabdariffa L. provides insights into metabolisms of medicinal natural products.</title>
        <authorList>
            <person name="Kim T."/>
        </authorList>
    </citation>
    <scope>NUCLEOTIDE SEQUENCE [LARGE SCALE GENOMIC DNA]</scope>
    <source>
        <strain evidence="2">TK-2024</strain>
        <tissue evidence="2">Old leaves</tissue>
    </source>
</reference>
<comment type="caution">
    <text evidence="2">The sequence shown here is derived from an EMBL/GenBank/DDBJ whole genome shotgun (WGS) entry which is preliminary data.</text>
</comment>
<name>A0ABR2R177_9ROSI</name>
<organism evidence="2 3">
    <name type="scientific">Hibiscus sabdariffa</name>
    <name type="common">roselle</name>
    <dbReference type="NCBI Taxonomy" id="183260"/>
    <lineage>
        <taxon>Eukaryota</taxon>
        <taxon>Viridiplantae</taxon>
        <taxon>Streptophyta</taxon>
        <taxon>Embryophyta</taxon>
        <taxon>Tracheophyta</taxon>
        <taxon>Spermatophyta</taxon>
        <taxon>Magnoliopsida</taxon>
        <taxon>eudicotyledons</taxon>
        <taxon>Gunneridae</taxon>
        <taxon>Pentapetalae</taxon>
        <taxon>rosids</taxon>
        <taxon>malvids</taxon>
        <taxon>Malvales</taxon>
        <taxon>Malvaceae</taxon>
        <taxon>Malvoideae</taxon>
        <taxon>Hibiscus</taxon>
    </lineage>
</organism>
<dbReference type="Proteomes" id="UP001396334">
    <property type="component" value="Unassembled WGS sequence"/>
</dbReference>
<evidence type="ECO:0000259" key="1">
    <source>
        <dbReference type="Pfam" id="PF13966"/>
    </source>
</evidence>
<evidence type="ECO:0000313" key="3">
    <source>
        <dbReference type="Proteomes" id="UP001396334"/>
    </source>
</evidence>
<protein>
    <recommendedName>
        <fullName evidence="1">Reverse transcriptase zinc-binding domain-containing protein</fullName>
    </recommendedName>
</protein>
<accession>A0ABR2R177</accession>
<dbReference type="PANTHER" id="PTHR33710">
    <property type="entry name" value="BNAC02G09200D PROTEIN"/>
    <property type="match status" value="1"/>
</dbReference>
<feature type="domain" description="Reverse transcriptase zinc-binding" evidence="1">
    <location>
        <begin position="233"/>
        <end position="312"/>
    </location>
</feature>
<dbReference type="EMBL" id="JBBPBN010000029">
    <property type="protein sequence ID" value="KAK9006501.1"/>
    <property type="molecule type" value="Genomic_DNA"/>
</dbReference>
<dbReference type="Pfam" id="PF13966">
    <property type="entry name" value="zf-RVT"/>
    <property type="match status" value="1"/>
</dbReference>
<sequence length="340" mass="38677">MSLTDLVCHVSAHLDARESPGDHSVEADHISSMVQSSEDDIEYLAEFQPLELSGSLGHGGEILSESHLHQRLDRWLVNAHQCLSFMEAFVTHLDRLGSNHQPLLVSLKEDENDGISRPFRFINAWQSHPDFHGFLETVWEGTDVEFWRDVWIADVGQLLNYVDPNVSPYLFHVSVASTVIYDGEWNWRLVRHLLPGILCYASQQSRGRGMARSWMWSDGMGQVIFASLSSRHTWPVVGKGVDQIICEEGFTHYKCLPRVKYLLWLVFRGRLMINEERVRWHLAKDSGCVVCGASVESFDDILRRCPQALLVWKELIIPKNIGGVYAHGYNGLDRGQPLGN</sequence>
<evidence type="ECO:0000313" key="2">
    <source>
        <dbReference type="EMBL" id="KAK9006501.1"/>
    </source>
</evidence>
<dbReference type="InterPro" id="IPR026960">
    <property type="entry name" value="RVT-Znf"/>
</dbReference>
<gene>
    <name evidence="2" type="ORF">V6N11_035537</name>
</gene>